<dbReference type="Proteomes" id="UP000190867">
    <property type="component" value="Unassembled WGS sequence"/>
</dbReference>
<evidence type="ECO:0000313" key="3">
    <source>
        <dbReference type="EMBL" id="OOR98954.1"/>
    </source>
</evidence>
<feature type="transmembrane region" description="Helical" evidence="2">
    <location>
        <begin position="77"/>
        <end position="95"/>
    </location>
</feature>
<evidence type="ECO:0000256" key="1">
    <source>
        <dbReference type="SAM" id="MobiDB-lite"/>
    </source>
</evidence>
<dbReference type="STRING" id="734.B0187_06745"/>
<organism evidence="3 4">
    <name type="scientific">Haemophilus paracuniculus</name>
    <dbReference type="NCBI Taxonomy" id="734"/>
    <lineage>
        <taxon>Bacteria</taxon>
        <taxon>Pseudomonadati</taxon>
        <taxon>Pseudomonadota</taxon>
        <taxon>Gammaproteobacteria</taxon>
        <taxon>Pasteurellales</taxon>
        <taxon>Pasteurellaceae</taxon>
        <taxon>Haemophilus</taxon>
    </lineage>
</organism>
<reference evidence="3 4" key="1">
    <citation type="submission" date="2017-02" db="EMBL/GenBank/DDBJ databases">
        <title>Draft genome sequence of Haemophilus paracuniculus CCUG 43573 type strain.</title>
        <authorList>
            <person name="Engstrom-Jakobsson H."/>
            <person name="Salva-Serra F."/>
            <person name="Thorell K."/>
            <person name="Gonzales-Siles L."/>
            <person name="Karlsson R."/>
            <person name="Boulund F."/>
            <person name="Engstrand L."/>
            <person name="Kristiansson E."/>
            <person name="Moore E."/>
        </authorList>
    </citation>
    <scope>NUCLEOTIDE SEQUENCE [LARGE SCALE GENOMIC DNA]</scope>
    <source>
        <strain evidence="3 4">CCUG 43573</strain>
    </source>
</reference>
<dbReference type="OrthoDB" id="9859641at2"/>
<proteinExistence type="predicted"/>
<keyword evidence="2" id="KW-1133">Transmembrane helix</keyword>
<accession>A0A1T0ARP8</accession>
<name>A0A1T0ARP8_9PAST</name>
<comment type="caution">
    <text evidence="3">The sequence shown here is derived from an EMBL/GenBank/DDBJ whole genome shotgun (WGS) entry which is preliminary data.</text>
</comment>
<evidence type="ECO:0000256" key="2">
    <source>
        <dbReference type="SAM" id="Phobius"/>
    </source>
</evidence>
<keyword evidence="2" id="KW-0812">Transmembrane</keyword>
<feature type="region of interest" description="Disordered" evidence="1">
    <location>
        <begin position="56"/>
        <end position="76"/>
    </location>
</feature>
<gene>
    <name evidence="3" type="ORF">B0187_06745</name>
</gene>
<feature type="compositionally biased region" description="Polar residues" evidence="1">
    <location>
        <begin position="61"/>
        <end position="76"/>
    </location>
</feature>
<dbReference type="EMBL" id="MUYA01000008">
    <property type="protein sequence ID" value="OOR98954.1"/>
    <property type="molecule type" value="Genomic_DNA"/>
</dbReference>
<evidence type="ECO:0000313" key="4">
    <source>
        <dbReference type="Proteomes" id="UP000190867"/>
    </source>
</evidence>
<keyword evidence="4" id="KW-1185">Reference proteome</keyword>
<keyword evidence="2" id="KW-0472">Membrane</keyword>
<dbReference type="AlphaFoldDB" id="A0A1T0ARP8"/>
<dbReference type="RefSeq" id="WP_078237099.1">
    <property type="nucleotide sequence ID" value="NZ_MUYA01000008.1"/>
</dbReference>
<sequence length="98" mass="10790">MKRYRFTVAAKLSKTGTRQLLSNIIATGIVDAKNQVKEMFPEATIYSCTRNEEYIDPKQRAMQSQTKSSNDEQNSSSLGGMLLGAAITAGIGLFLKKK</sequence>
<protein>
    <submittedName>
        <fullName evidence="3">Uncharacterized protein</fullName>
    </submittedName>
</protein>